<keyword evidence="1" id="KW-1133">Transmembrane helix</keyword>
<keyword evidence="1" id="KW-0472">Membrane</keyword>
<feature type="transmembrane region" description="Helical" evidence="1">
    <location>
        <begin position="33"/>
        <end position="50"/>
    </location>
</feature>
<keyword evidence="2" id="KW-0131">Cell cycle</keyword>
<dbReference type="Pfam" id="PF04977">
    <property type="entry name" value="DivIC"/>
    <property type="match status" value="1"/>
</dbReference>
<reference evidence="2 3" key="1">
    <citation type="journal article" date="2015" name="Nature">
        <title>rRNA introns, odd ribosomes, and small enigmatic genomes across a large radiation of phyla.</title>
        <authorList>
            <person name="Brown C.T."/>
            <person name="Hug L.A."/>
            <person name="Thomas B.C."/>
            <person name="Sharon I."/>
            <person name="Castelle C.J."/>
            <person name="Singh A."/>
            <person name="Wilkins M.J."/>
            <person name="Williams K.H."/>
            <person name="Banfield J.F."/>
        </authorList>
    </citation>
    <scope>NUCLEOTIDE SEQUENCE [LARGE SCALE GENOMIC DNA]</scope>
</reference>
<dbReference type="InterPro" id="IPR007060">
    <property type="entry name" value="FtsL/DivIC"/>
</dbReference>
<name>A0A0G0URD9_9BACT</name>
<sequence>MADYWYNNIIIKRYMLNKGKKHSLEKIFFNQKFLTLVGLAVIILISWPFAKNTIKQHRVNQEISDFKKEIANLQNKSVDLKNFVSSLESDQFVEEYARLNLNLKKPGEEKTVIKIDAASFASSSEDDPIFNIPGRVKPAPGPEMSNPKKWFNHFFR</sequence>
<comment type="caution">
    <text evidence="2">The sequence shown here is derived from an EMBL/GenBank/DDBJ whole genome shotgun (WGS) entry which is preliminary data.</text>
</comment>
<accession>A0A0G0URD9</accession>
<dbReference type="EMBL" id="LCAP01000009">
    <property type="protein sequence ID" value="KKR91319.1"/>
    <property type="molecule type" value="Genomic_DNA"/>
</dbReference>
<evidence type="ECO:0000313" key="3">
    <source>
        <dbReference type="Proteomes" id="UP000034190"/>
    </source>
</evidence>
<evidence type="ECO:0000256" key="1">
    <source>
        <dbReference type="SAM" id="Phobius"/>
    </source>
</evidence>
<dbReference type="GO" id="GO:0051301">
    <property type="term" value="P:cell division"/>
    <property type="evidence" value="ECO:0007669"/>
    <property type="project" value="UniProtKB-KW"/>
</dbReference>
<keyword evidence="2" id="KW-0132">Cell division</keyword>
<protein>
    <submittedName>
        <fullName evidence="2">Cell division protein FtsL</fullName>
    </submittedName>
</protein>
<keyword evidence="1" id="KW-0812">Transmembrane</keyword>
<gene>
    <name evidence="2" type="ORF">UU43_C0009G0002</name>
</gene>
<proteinExistence type="predicted"/>
<evidence type="ECO:0000313" key="2">
    <source>
        <dbReference type="EMBL" id="KKR91319.1"/>
    </source>
</evidence>
<organism evidence="2 3">
    <name type="scientific">Candidatus Falkowbacteria bacterium GW2011_GWA2_41_14</name>
    <dbReference type="NCBI Taxonomy" id="1618635"/>
    <lineage>
        <taxon>Bacteria</taxon>
        <taxon>Candidatus Falkowiibacteriota</taxon>
    </lineage>
</organism>
<dbReference type="Proteomes" id="UP000034190">
    <property type="component" value="Unassembled WGS sequence"/>
</dbReference>
<dbReference type="AlphaFoldDB" id="A0A0G0URD9"/>